<dbReference type="EMBL" id="BK059126">
    <property type="protein sequence ID" value="DAE32648.1"/>
    <property type="molecule type" value="Genomic_DNA"/>
</dbReference>
<protein>
    <submittedName>
        <fullName evidence="1">Uncharacterized protein</fullName>
    </submittedName>
</protein>
<organism evidence="1">
    <name type="scientific">Virus sp. cts3e7</name>
    <dbReference type="NCBI Taxonomy" id="2825802"/>
    <lineage>
        <taxon>Viruses</taxon>
    </lineage>
</organism>
<evidence type="ECO:0000313" key="1">
    <source>
        <dbReference type="EMBL" id="DAE32648.1"/>
    </source>
</evidence>
<reference evidence="1" key="1">
    <citation type="journal article" date="2021" name="Proc. Natl. Acad. Sci. U.S.A.">
        <title>A Catalog of Tens of Thousands of Viruses from Human Metagenomes Reveals Hidden Associations with Chronic Diseases.</title>
        <authorList>
            <person name="Tisza M.J."/>
            <person name="Buck C.B."/>
        </authorList>
    </citation>
    <scope>NUCLEOTIDE SEQUENCE</scope>
    <source>
        <strain evidence="1">Cts3e7</strain>
    </source>
</reference>
<accession>A0A8S5RMQ8</accession>
<sequence>MNAPCKGCTFREVGCHVRCPMYRMYQRKKKEEKRYLQGNTEVSEYVRNNVQRIRRRIGKSTYACSVND</sequence>
<name>A0A8S5RMQ8_9VIRU</name>
<proteinExistence type="predicted"/>